<feature type="domain" description="FAD-binding" evidence="6">
    <location>
        <begin position="65"/>
        <end position="421"/>
    </location>
</feature>
<dbReference type="GO" id="GO:0071949">
    <property type="term" value="F:FAD binding"/>
    <property type="evidence" value="ECO:0007669"/>
    <property type="project" value="InterPro"/>
</dbReference>
<dbReference type="Pfam" id="PF01494">
    <property type="entry name" value="FAD_binding_3"/>
    <property type="match status" value="1"/>
</dbReference>
<dbReference type="Gene3D" id="3.50.50.60">
    <property type="entry name" value="FAD/NAD(P)-binding domain"/>
    <property type="match status" value="1"/>
</dbReference>
<dbReference type="Pfam" id="PF07976">
    <property type="entry name" value="Phe_hydrox_dim"/>
    <property type="match status" value="1"/>
</dbReference>
<dbReference type="EMBL" id="ML975389">
    <property type="protein sequence ID" value="KAF1830631.1"/>
    <property type="molecule type" value="Genomic_DNA"/>
</dbReference>
<organism evidence="8 9">
    <name type="scientific">Decorospora gaudefroyi</name>
    <dbReference type="NCBI Taxonomy" id="184978"/>
    <lineage>
        <taxon>Eukaryota</taxon>
        <taxon>Fungi</taxon>
        <taxon>Dikarya</taxon>
        <taxon>Ascomycota</taxon>
        <taxon>Pezizomycotina</taxon>
        <taxon>Dothideomycetes</taxon>
        <taxon>Pleosporomycetidae</taxon>
        <taxon>Pleosporales</taxon>
        <taxon>Pleosporineae</taxon>
        <taxon>Pleosporaceae</taxon>
        <taxon>Decorospora</taxon>
    </lineage>
</organism>
<proteinExistence type="inferred from homology"/>
<dbReference type="PANTHER" id="PTHR43004">
    <property type="entry name" value="TRK SYSTEM POTASSIUM UPTAKE PROTEIN"/>
    <property type="match status" value="1"/>
</dbReference>
<dbReference type="InterPro" id="IPR050641">
    <property type="entry name" value="RIFMO-like"/>
</dbReference>
<dbReference type="Gene3D" id="3.40.30.20">
    <property type="match status" value="1"/>
</dbReference>
<dbReference type="InterPro" id="IPR036249">
    <property type="entry name" value="Thioredoxin-like_sf"/>
</dbReference>
<dbReference type="SUPFAM" id="SSF52833">
    <property type="entry name" value="Thioredoxin-like"/>
    <property type="match status" value="1"/>
</dbReference>
<dbReference type="AlphaFoldDB" id="A0A6A5K1I9"/>
<reference evidence="8" key="1">
    <citation type="submission" date="2020-01" db="EMBL/GenBank/DDBJ databases">
        <authorList>
            <consortium name="DOE Joint Genome Institute"/>
            <person name="Haridas S."/>
            <person name="Albert R."/>
            <person name="Binder M."/>
            <person name="Bloem J."/>
            <person name="Labutti K."/>
            <person name="Salamov A."/>
            <person name="Andreopoulos B."/>
            <person name="Baker S.E."/>
            <person name="Barry K."/>
            <person name="Bills G."/>
            <person name="Bluhm B.H."/>
            <person name="Cannon C."/>
            <person name="Castanera R."/>
            <person name="Culley D.E."/>
            <person name="Daum C."/>
            <person name="Ezra D."/>
            <person name="Gonzalez J.B."/>
            <person name="Henrissat B."/>
            <person name="Kuo A."/>
            <person name="Liang C."/>
            <person name="Lipzen A."/>
            <person name="Lutzoni F."/>
            <person name="Magnuson J."/>
            <person name="Mondo S."/>
            <person name="Nolan M."/>
            <person name="Ohm R."/>
            <person name="Pangilinan J."/>
            <person name="Park H.-J."/>
            <person name="Ramirez L."/>
            <person name="Alfaro M."/>
            <person name="Sun H."/>
            <person name="Tritt A."/>
            <person name="Yoshinaga Y."/>
            <person name="Zwiers L.-H."/>
            <person name="Turgeon B.G."/>
            <person name="Goodwin S.B."/>
            <person name="Spatafora J.W."/>
            <person name="Crous P.W."/>
            <person name="Grigoriev I.V."/>
        </authorList>
    </citation>
    <scope>NUCLEOTIDE SEQUENCE</scope>
    <source>
        <strain evidence="8">P77</strain>
    </source>
</reference>
<name>A0A6A5K1I9_9PLEO</name>
<evidence type="ECO:0000313" key="8">
    <source>
        <dbReference type="EMBL" id="KAF1830631.1"/>
    </source>
</evidence>
<dbReference type="InterPro" id="IPR012941">
    <property type="entry name" value="Phe_hydrox_C_dim_dom"/>
</dbReference>
<sequence length="671" mass="74923">MAPSLFTFMKRPTSNNSSPPGSIRHQKMAPGLTTPDAEARSTGSSLEVKSQYSQMREDDYASFMSDVMVVGAGPAGLMLADNLIRYGIKTRIVDDRPDRTETGRADGIQPKTLETLRQMRVAEPLLRKGVKIYDIAFWQSTAAKALHRKAREVHYPPVVDLLDPYLLLVHQGMVEAIFEDDLRERGTVVLRSTAFADFSYTPMSIRPLTVNCRQDGSRAPKTFSTRYLVGCDGAHSKVRKCIPGATPVGSSTDALWGVLDGVLDTDFPDIWSKVVVHSDALGSVLMMPRERGLTRLYIELRPGSSEAVAGEQTTQEFMQTRAQAIMHPYRLEWKRIEWFGRYRIGQRVAARFTDDQHRVFIAGDASHTHSPKAAQGMNTSMHDAWNLAWKLNFAIRGLAKPALLQTYEQERQKIAKDLIDFDEEHAAAFHAGDPAALAANFTKNVAFISGYGVNYDLNILNMPAKGCNRGHLKPGFLLPPAKVTRYIDANPVDIQTDIPALGQFRIYFFTRNLGASLPFLDFVCHAHSGTSSYVGRITAAGNASYTVQPPLAAPHDQFVLPERYTPVSGVFTYALVTDQDRNGFELRHLPALLRESAWTIYLDNVPEKDTRKQSCMEKWLDGLGEEEVVVVIVRPDGYVGTVRRFPDATREAGLQAVRWLDGYFEGFMRDL</sequence>
<gene>
    <name evidence="8" type="ORF">BDW02DRAFT_572805</name>
</gene>
<evidence type="ECO:0000256" key="1">
    <source>
        <dbReference type="ARBA" id="ARBA00007801"/>
    </source>
</evidence>
<keyword evidence="4" id="KW-0560">Oxidoreductase</keyword>
<comment type="similarity">
    <text evidence="1">Belongs to the PheA/TfdB FAD monooxygenase family.</text>
</comment>
<dbReference type="Gene3D" id="3.30.9.10">
    <property type="entry name" value="D-Amino Acid Oxidase, subunit A, domain 2"/>
    <property type="match status" value="1"/>
</dbReference>
<keyword evidence="8" id="KW-0503">Monooxygenase</keyword>
<evidence type="ECO:0000313" key="9">
    <source>
        <dbReference type="Proteomes" id="UP000800040"/>
    </source>
</evidence>
<dbReference type="PANTHER" id="PTHR43004:SF4">
    <property type="entry name" value="FAD-BINDING DOMAIN-CONTAINING PROTEIN"/>
    <property type="match status" value="1"/>
</dbReference>
<feature type="domain" description="Phenol hydroxylase-like C-terminal dimerisation" evidence="7">
    <location>
        <begin position="454"/>
        <end position="669"/>
    </location>
</feature>
<evidence type="ECO:0000256" key="3">
    <source>
        <dbReference type="ARBA" id="ARBA00022827"/>
    </source>
</evidence>
<evidence type="ECO:0000256" key="5">
    <source>
        <dbReference type="SAM" id="MobiDB-lite"/>
    </source>
</evidence>
<protein>
    <submittedName>
        <fullName evidence="8">FAD monooxygenase-like protein</fullName>
    </submittedName>
</protein>
<keyword evidence="2" id="KW-0285">Flavoprotein</keyword>
<feature type="region of interest" description="Disordered" evidence="5">
    <location>
        <begin position="1"/>
        <end position="51"/>
    </location>
</feature>
<evidence type="ECO:0000256" key="2">
    <source>
        <dbReference type="ARBA" id="ARBA00022630"/>
    </source>
</evidence>
<dbReference type="SUPFAM" id="SSF54373">
    <property type="entry name" value="FAD-linked reductases, C-terminal domain"/>
    <property type="match status" value="1"/>
</dbReference>
<dbReference type="GO" id="GO:0016709">
    <property type="term" value="F:oxidoreductase activity, acting on paired donors, with incorporation or reduction of molecular oxygen, NAD(P)H as one donor, and incorporation of one atom of oxygen"/>
    <property type="evidence" value="ECO:0007669"/>
    <property type="project" value="UniProtKB-ARBA"/>
</dbReference>
<keyword evidence="9" id="KW-1185">Reference proteome</keyword>
<dbReference type="PRINTS" id="PR00420">
    <property type="entry name" value="RNGMNOXGNASE"/>
</dbReference>
<evidence type="ECO:0000259" key="7">
    <source>
        <dbReference type="Pfam" id="PF07976"/>
    </source>
</evidence>
<dbReference type="InterPro" id="IPR038220">
    <property type="entry name" value="PHOX_C_sf"/>
</dbReference>
<dbReference type="Proteomes" id="UP000800040">
    <property type="component" value="Unassembled WGS sequence"/>
</dbReference>
<dbReference type="InterPro" id="IPR036188">
    <property type="entry name" value="FAD/NAD-bd_sf"/>
</dbReference>
<feature type="compositionally biased region" description="Polar residues" evidence="5">
    <location>
        <begin position="41"/>
        <end position="51"/>
    </location>
</feature>
<keyword evidence="3" id="KW-0274">FAD</keyword>
<dbReference type="InterPro" id="IPR002938">
    <property type="entry name" value="FAD-bd"/>
</dbReference>
<dbReference type="SUPFAM" id="SSF51905">
    <property type="entry name" value="FAD/NAD(P)-binding domain"/>
    <property type="match status" value="1"/>
</dbReference>
<evidence type="ECO:0000256" key="4">
    <source>
        <dbReference type="ARBA" id="ARBA00023002"/>
    </source>
</evidence>
<evidence type="ECO:0000259" key="6">
    <source>
        <dbReference type="Pfam" id="PF01494"/>
    </source>
</evidence>
<accession>A0A6A5K1I9</accession>
<dbReference type="OrthoDB" id="5325318at2759"/>